<reference evidence="14" key="1">
    <citation type="journal article" date="2023" name="Mol. Biol. Evol.">
        <title>Third-Generation Sequencing Reveals the Adaptive Role of the Epigenome in Three Deep-Sea Polychaetes.</title>
        <authorList>
            <person name="Perez M."/>
            <person name="Aroh O."/>
            <person name="Sun Y."/>
            <person name="Lan Y."/>
            <person name="Juniper S.K."/>
            <person name="Young C.R."/>
            <person name="Angers B."/>
            <person name="Qian P.Y."/>
        </authorList>
    </citation>
    <scope>NUCLEOTIDE SEQUENCE</scope>
    <source>
        <strain evidence="14">P08H-3</strain>
    </source>
</reference>
<protein>
    <recommendedName>
        <fullName evidence="5 11">2-amino-3-carboxymuconate-6-semialdehyde decarboxylase</fullName>
        <ecNumber evidence="4 11">4.1.1.45</ecNumber>
    </recommendedName>
    <alternativeName>
        <fullName evidence="10 11">Picolinate carboxylase</fullName>
    </alternativeName>
</protein>
<dbReference type="PANTHER" id="PTHR21240">
    <property type="entry name" value="2-AMINO-3-CARBOXYLMUCONATE-6-SEMIALDEHYDE DECARBOXYLASE"/>
    <property type="match status" value="1"/>
</dbReference>
<dbReference type="GO" id="GO:0019748">
    <property type="term" value="P:secondary metabolic process"/>
    <property type="evidence" value="ECO:0007669"/>
    <property type="project" value="TreeGrafter"/>
</dbReference>
<dbReference type="GO" id="GO:0001760">
    <property type="term" value="F:aminocarboxymuconate-semialdehyde decarboxylase activity"/>
    <property type="evidence" value="ECO:0007669"/>
    <property type="project" value="UniProtKB-UniRule"/>
</dbReference>
<dbReference type="GO" id="GO:1904985">
    <property type="term" value="P:negative regulation of quinolinate biosynthetic process"/>
    <property type="evidence" value="ECO:0007669"/>
    <property type="project" value="UniProtKB-UniRule"/>
</dbReference>
<comment type="pathway">
    <text evidence="1 11">Secondary metabolite metabolism; quinolate metabolism.</text>
</comment>
<keyword evidence="6" id="KW-0479">Metal-binding</keyword>
<dbReference type="EMBL" id="JAODUP010000143">
    <property type="protein sequence ID" value="KAK2159928.1"/>
    <property type="molecule type" value="Genomic_DNA"/>
</dbReference>
<comment type="similarity">
    <text evidence="2">Belongs to the metallo-dependent hydrolases superfamily. ACMSD family.</text>
</comment>
<evidence type="ECO:0000259" key="13">
    <source>
        <dbReference type="Pfam" id="PF04909"/>
    </source>
</evidence>
<dbReference type="EC" id="4.1.1.45" evidence="4 11"/>
<evidence type="ECO:0000313" key="15">
    <source>
        <dbReference type="Proteomes" id="UP001208570"/>
    </source>
</evidence>
<organism evidence="14 15">
    <name type="scientific">Paralvinella palmiformis</name>
    <dbReference type="NCBI Taxonomy" id="53620"/>
    <lineage>
        <taxon>Eukaryota</taxon>
        <taxon>Metazoa</taxon>
        <taxon>Spiralia</taxon>
        <taxon>Lophotrochozoa</taxon>
        <taxon>Annelida</taxon>
        <taxon>Polychaeta</taxon>
        <taxon>Sedentaria</taxon>
        <taxon>Canalipalpata</taxon>
        <taxon>Terebellida</taxon>
        <taxon>Terebelliformia</taxon>
        <taxon>Alvinellidae</taxon>
        <taxon>Paralvinella</taxon>
    </lineage>
</organism>
<evidence type="ECO:0000256" key="10">
    <source>
        <dbReference type="ARBA" id="ARBA00031120"/>
    </source>
</evidence>
<keyword evidence="12" id="KW-0812">Transmembrane</keyword>
<evidence type="ECO:0000256" key="8">
    <source>
        <dbReference type="ARBA" id="ARBA00022833"/>
    </source>
</evidence>
<dbReference type="GO" id="GO:0005829">
    <property type="term" value="C:cytosol"/>
    <property type="evidence" value="ECO:0007669"/>
    <property type="project" value="UniProtKB-UniRule"/>
</dbReference>
<keyword evidence="15" id="KW-1185">Reference proteome</keyword>
<dbReference type="AlphaFoldDB" id="A0AAD9JWT3"/>
<name>A0AAD9JWT3_9ANNE</name>
<dbReference type="Proteomes" id="UP001208570">
    <property type="component" value="Unassembled WGS sequence"/>
</dbReference>
<sequence>MQQGGLMNQYWFPWLIGMPAETTMAICSMIFGGVLERFPRLKVCFAHGGGSFPFTIGRIEHGFVTRPDLCAIHNKINPRDYLGRIYTDSLVHDEQALKLLVKVIGKDNICLGSDYPFPLGEQIPGKLIESISDFDDDLKDKLLAGNVCEFLGIDRNNYKQ</sequence>
<dbReference type="GO" id="GO:0016787">
    <property type="term" value="F:hydrolase activity"/>
    <property type="evidence" value="ECO:0007669"/>
    <property type="project" value="InterPro"/>
</dbReference>
<keyword evidence="12" id="KW-0472">Membrane</keyword>
<gene>
    <name evidence="14" type="ORF">LSH36_143g02024</name>
</gene>
<evidence type="ECO:0000313" key="14">
    <source>
        <dbReference type="EMBL" id="KAK2159928.1"/>
    </source>
</evidence>
<comment type="function">
    <text evidence="11">Converts alpha-amino-beta-carboxymuconate-epsilon-semialdehyde (ACMS) to alpha-aminomuconate semialdehyde (AMS).</text>
</comment>
<dbReference type="Gene3D" id="3.20.20.140">
    <property type="entry name" value="Metal-dependent hydrolases"/>
    <property type="match status" value="1"/>
</dbReference>
<evidence type="ECO:0000256" key="5">
    <source>
        <dbReference type="ARBA" id="ARBA00021214"/>
    </source>
</evidence>
<comment type="subunit">
    <text evidence="3 11">Monomer.</text>
</comment>
<dbReference type="InterPro" id="IPR032466">
    <property type="entry name" value="Metal_Hydrolase"/>
</dbReference>
<evidence type="ECO:0000256" key="4">
    <source>
        <dbReference type="ARBA" id="ARBA00012365"/>
    </source>
</evidence>
<dbReference type="PANTHER" id="PTHR21240:SF27">
    <property type="entry name" value="2-AMINO-3-CARBOXYMUCONATE-6-SEMIALDEHYDE DECARBOXYLASE"/>
    <property type="match status" value="1"/>
</dbReference>
<accession>A0AAD9JWT3</accession>
<dbReference type="InterPro" id="IPR032465">
    <property type="entry name" value="ACMSD"/>
</dbReference>
<keyword evidence="7 11" id="KW-0210">Decarboxylase</keyword>
<keyword evidence="12" id="KW-1133">Transmembrane helix</keyword>
<keyword evidence="8" id="KW-0862">Zinc</keyword>
<evidence type="ECO:0000256" key="12">
    <source>
        <dbReference type="SAM" id="Phobius"/>
    </source>
</evidence>
<comment type="catalytic activity">
    <reaction evidence="11">
        <text>2-amino-3-carboxymuconate 6-semialdehyde + H(+) = 2-aminomuconate 6-semialdehyde + CO2</text>
        <dbReference type="Rhea" id="RHEA:16557"/>
        <dbReference type="ChEBI" id="CHEBI:15378"/>
        <dbReference type="ChEBI" id="CHEBI:16526"/>
        <dbReference type="ChEBI" id="CHEBI:77634"/>
        <dbReference type="ChEBI" id="CHEBI:77803"/>
        <dbReference type="EC" id="4.1.1.45"/>
    </reaction>
</comment>
<dbReference type="InterPro" id="IPR006680">
    <property type="entry name" value="Amidohydro-rel"/>
</dbReference>
<dbReference type="Pfam" id="PF04909">
    <property type="entry name" value="Amidohydro_2"/>
    <property type="match status" value="1"/>
</dbReference>
<dbReference type="SUPFAM" id="SSF51556">
    <property type="entry name" value="Metallo-dependent hydrolases"/>
    <property type="match status" value="1"/>
</dbReference>
<feature type="transmembrane region" description="Helical" evidence="12">
    <location>
        <begin position="12"/>
        <end position="35"/>
    </location>
</feature>
<dbReference type="GO" id="GO:0046872">
    <property type="term" value="F:metal ion binding"/>
    <property type="evidence" value="ECO:0007669"/>
    <property type="project" value="UniProtKB-KW"/>
</dbReference>
<evidence type="ECO:0000256" key="9">
    <source>
        <dbReference type="ARBA" id="ARBA00023239"/>
    </source>
</evidence>
<evidence type="ECO:0000256" key="11">
    <source>
        <dbReference type="RuleBase" id="RU366045"/>
    </source>
</evidence>
<feature type="domain" description="Amidohydrolase-related" evidence="13">
    <location>
        <begin position="16"/>
        <end position="151"/>
    </location>
</feature>
<evidence type="ECO:0000256" key="6">
    <source>
        <dbReference type="ARBA" id="ARBA00022723"/>
    </source>
</evidence>
<evidence type="ECO:0000256" key="2">
    <source>
        <dbReference type="ARBA" id="ARBA00005871"/>
    </source>
</evidence>
<evidence type="ECO:0000256" key="1">
    <source>
        <dbReference type="ARBA" id="ARBA00005079"/>
    </source>
</evidence>
<comment type="caution">
    <text evidence="14">The sequence shown here is derived from an EMBL/GenBank/DDBJ whole genome shotgun (WGS) entry which is preliminary data.</text>
</comment>
<keyword evidence="9 11" id="KW-0456">Lyase</keyword>
<proteinExistence type="inferred from homology"/>
<evidence type="ECO:0000256" key="3">
    <source>
        <dbReference type="ARBA" id="ARBA00011245"/>
    </source>
</evidence>
<evidence type="ECO:0000256" key="7">
    <source>
        <dbReference type="ARBA" id="ARBA00022793"/>
    </source>
</evidence>